<accession>A0A645GD45</accession>
<name>A0A645GD45_9ZZZZ</name>
<gene>
    <name evidence="1" type="ORF">SDC9_172232</name>
</gene>
<dbReference type="EMBL" id="VSSQ01073806">
    <property type="protein sequence ID" value="MPN24827.1"/>
    <property type="molecule type" value="Genomic_DNA"/>
</dbReference>
<protein>
    <submittedName>
        <fullName evidence="1">Uncharacterized protein</fullName>
    </submittedName>
</protein>
<dbReference type="AlphaFoldDB" id="A0A645GD45"/>
<evidence type="ECO:0000313" key="1">
    <source>
        <dbReference type="EMBL" id="MPN24827.1"/>
    </source>
</evidence>
<organism evidence="1">
    <name type="scientific">bioreactor metagenome</name>
    <dbReference type="NCBI Taxonomy" id="1076179"/>
    <lineage>
        <taxon>unclassified sequences</taxon>
        <taxon>metagenomes</taxon>
        <taxon>ecological metagenomes</taxon>
    </lineage>
</organism>
<proteinExistence type="predicted"/>
<reference evidence="1" key="1">
    <citation type="submission" date="2019-08" db="EMBL/GenBank/DDBJ databases">
        <authorList>
            <person name="Kucharzyk K."/>
            <person name="Murdoch R.W."/>
            <person name="Higgins S."/>
            <person name="Loffler F."/>
        </authorList>
    </citation>
    <scope>NUCLEOTIDE SEQUENCE</scope>
</reference>
<comment type="caution">
    <text evidence="1">The sequence shown here is derived from an EMBL/GenBank/DDBJ whole genome shotgun (WGS) entry which is preliminary data.</text>
</comment>
<sequence>MAALGAGGVAQSGVRRDPARHFGCESCRWPADGRRVGGDPALADPVARAQAVADDRTARWVDHVLDLLCRGVSPAAARCTGLAGAAPDGACGRVGVDDLGWVQSVPGNACLNRYGLLHSNR</sequence>